<dbReference type="SMART" id="SM00065">
    <property type="entry name" value="GAF"/>
    <property type="match status" value="1"/>
</dbReference>
<evidence type="ECO:0000256" key="1">
    <source>
        <dbReference type="ARBA" id="ARBA00022801"/>
    </source>
</evidence>
<dbReference type="SUPFAM" id="SSF55785">
    <property type="entry name" value="PYP-like sensor domain (PAS domain)"/>
    <property type="match status" value="1"/>
</dbReference>
<feature type="domain" description="PAS" evidence="3">
    <location>
        <begin position="87"/>
        <end position="123"/>
    </location>
</feature>
<feature type="compositionally biased region" description="Basic and acidic residues" evidence="2">
    <location>
        <begin position="491"/>
        <end position="500"/>
    </location>
</feature>
<dbReference type="InterPro" id="IPR035965">
    <property type="entry name" value="PAS-like_dom_sf"/>
</dbReference>
<reference evidence="5" key="1">
    <citation type="submission" date="2016-01" db="EMBL/GenBank/DDBJ databases">
        <authorList>
            <person name="Mitreva M."/>
            <person name="Pepin K.H."/>
            <person name="Mihindukulasuriya K.A."/>
            <person name="Fulton R."/>
            <person name="Fronick C."/>
            <person name="O'Laughlin M."/>
            <person name="Miner T."/>
            <person name="Herter B."/>
            <person name="Rosa B.A."/>
            <person name="Cordes M."/>
            <person name="Tomlinson C."/>
            <person name="Wollam A."/>
            <person name="Palsikar V.B."/>
            <person name="Mardis E.R."/>
            <person name="Wilson R.K."/>
        </authorList>
    </citation>
    <scope>NUCLEOTIDE SEQUENCE [LARGE SCALE GENOMIC DNA]</scope>
    <source>
        <strain evidence="5">DNF00019</strain>
    </source>
</reference>
<dbReference type="InterPro" id="IPR003018">
    <property type="entry name" value="GAF"/>
</dbReference>
<dbReference type="Pfam" id="PF07228">
    <property type="entry name" value="SpoIIE"/>
    <property type="match status" value="1"/>
</dbReference>
<comment type="caution">
    <text evidence="4">The sequence shown here is derived from an EMBL/GenBank/DDBJ whole genome shotgun (WGS) entry which is preliminary data.</text>
</comment>
<dbReference type="InterPro" id="IPR000014">
    <property type="entry name" value="PAS"/>
</dbReference>
<protein>
    <submittedName>
        <fullName evidence="4">Stage II sporulation protein E</fullName>
    </submittedName>
</protein>
<dbReference type="Gene3D" id="3.60.40.10">
    <property type="entry name" value="PPM-type phosphatase domain"/>
    <property type="match status" value="1"/>
</dbReference>
<dbReference type="PANTHER" id="PTHR43156">
    <property type="entry name" value="STAGE II SPORULATION PROTEIN E-RELATED"/>
    <property type="match status" value="1"/>
</dbReference>
<dbReference type="Gene3D" id="3.30.450.20">
    <property type="entry name" value="PAS domain"/>
    <property type="match status" value="1"/>
</dbReference>
<dbReference type="AlphaFoldDB" id="A0A133XXF0"/>
<dbReference type="SMART" id="SM00331">
    <property type="entry name" value="PP2C_SIG"/>
    <property type="match status" value="1"/>
</dbReference>
<accession>A0A133XXF0</accession>
<dbReference type="InterPro" id="IPR029016">
    <property type="entry name" value="GAF-like_dom_sf"/>
</dbReference>
<dbReference type="Pfam" id="PF01590">
    <property type="entry name" value="GAF"/>
    <property type="match status" value="1"/>
</dbReference>
<sequence>MDYAKTSTLLLRFVIRSGAMLEHTSDEPRWSSRPETTSGSVDAGANLVASEPDPAAITNPTPTANPAATNPSTSIKKAYSLGSRLTAAATLTRLLDITSNGVVVFAASGVIVYNNERAAHMLGERTLVGCRIDEIMYPTQSFEAQFAQTSHRAGMEFTAPFLLDGSSCTVVAAHKNGGDVFLHVRCDEIATPGKNYLLVMESAPLLSNHTTEEDAEHISELQGANRRLSGVLSIVLETLNWSDVASLFENVLEQLRDTMEASGTLLYLAEADGLVLRGMTSSMQTSMLPHYLTLGEGLETHAIAAGKAIRIQVLSFDREDLRHPQSAFRRVRNEETNETFSVPTETLFPFMSSILVPIWFSDHIIALIVVGWERSRSLRRDDSRLLDSIAQYLSVQLMGALTDLRNQRRILLDQHLSELHEQLQAHDEFTPTALDQALAQTCSYLDAHYVAVDLSDHTHASLSAEIIQQLQALLRGADEKTDEVAARVDRTGQAVHDEKGASQSASQPTEAHIIPLSSSPQAQTLAGLIQRYTSYNRGAVVDAGTMLQKHWVFFVLRGPQQEPLDDLELTFLESAVAKIRQDVVGAEQRNADKHIAQALQLGLRNELQQVDGIIADGIYSSATEDAFVGGDFYDLIRLPQRRACVILGDVSGHGVEAASVSAAVKTALAAYAWQGLSPAHMVQTLNRFLLGFSRLETFASLFVGVIDLTKGELQYCSAGHPPALLVRGAGRKLDMLDVQSAVVGAFEEMSYRNGSVSFEAGDTLLLYTDGVTEARNAEGAFFGERNLCEVTLREAARGSRGLLKRLLDTLDSYTNRNLTDDLAMVALTFKGDK</sequence>
<dbReference type="SUPFAM" id="SSF81606">
    <property type="entry name" value="PP2C-like"/>
    <property type="match status" value="1"/>
</dbReference>
<dbReference type="PANTHER" id="PTHR43156:SF2">
    <property type="entry name" value="STAGE II SPORULATION PROTEIN E"/>
    <property type="match status" value="1"/>
</dbReference>
<gene>
    <name evidence="4" type="ORF">HMPREF3192_00013</name>
</gene>
<feature type="region of interest" description="Disordered" evidence="2">
    <location>
        <begin position="24"/>
        <end position="71"/>
    </location>
</feature>
<evidence type="ECO:0000313" key="4">
    <source>
        <dbReference type="EMBL" id="KXB35609.1"/>
    </source>
</evidence>
<organism evidence="4 5">
    <name type="scientific">Atopobium deltae</name>
    <dbReference type="NCBI Taxonomy" id="1393034"/>
    <lineage>
        <taxon>Bacteria</taxon>
        <taxon>Bacillati</taxon>
        <taxon>Actinomycetota</taxon>
        <taxon>Coriobacteriia</taxon>
        <taxon>Coriobacteriales</taxon>
        <taxon>Atopobiaceae</taxon>
        <taxon>Atopobium</taxon>
    </lineage>
</organism>
<feature type="compositionally biased region" description="Low complexity" evidence="2">
    <location>
        <begin position="54"/>
        <end position="71"/>
    </location>
</feature>
<name>A0A133XXF0_9ACTN</name>
<evidence type="ECO:0000259" key="3">
    <source>
        <dbReference type="PROSITE" id="PS50112"/>
    </source>
</evidence>
<dbReference type="InterPro" id="IPR036457">
    <property type="entry name" value="PPM-type-like_dom_sf"/>
</dbReference>
<keyword evidence="1" id="KW-0378">Hydrolase</keyword>
<dbReference type="EMBL" id="LSCR01000001">
    <property type="protein sequence ID" value="KXB35609.1"/>
    <property type="molecule type" value="Genomic_DNA"/>
</dbReference>
<feature type="region of interest" description="Disordered" evidence="2">
    <location>
        <begin position="491"/>
        <end position="511"/>
    </location>
</feature>
<dbReference type="OrthoDB" id="5241041at2"/>
<dbReference type="Gene3D" id="3.30.450.40">
    <property type="match status" value="1"/>
</dbReference>
<dbReference type="Proteomes" id="UP000070675">
    <property type="component" value="Unassembled WGS sequence"/>
</dbReference>
<keyword evidence="5" id="KW-1185">Reference proteome</keyword>
<proteinExistence type="predicted"/>
<dbReference type="STRING" id="1393034.HMPREF3192_00013"/>
<dbReference type="InterPro" id="IPR001932">
    <property type="entry name" value="PPM-type_phosphatase-like_dom"/>
</dbReference>
<dbReference type="GO" id="GO:0016791">
    <property type="term" value="F:phosphatase activity"/>
    <property type="evidence" value="ECO:0007669"/>
    <property type="project" value="TreeGrafter"/>
</dbReference>
<dbReference type="PROSITE" id="PS50112">
    <property type="entry name" value="PAS"/>
    <property type="match status" value="1"/>
</dbReference>
<evidence type="ECO:0000313" key="5">
    <source>
        <dbReference type="Proteomes" id="UP000070675"/>
    </source>
</evidence>
<dbReference type="SUPFAM" id="SSF55781">
    <property type="entry name" value="GAF domain-like"/>
    <property type="match status" value="1"/>
</dbReference>
<dbReference type="PATRIC" id="fig|1393034.3.peg.11"/>
<evidence type="ECO:0000256" key="2">
    <source>
        <dbReference type="SAM" id="MobiDB-lite"/>
    </source>
</evidence>
<dbReference type="InterPro" id="IPR052016">
    <property type="entry name" value="Bact_Sigma-Reg"/>
</dbReference>